<keyword evidence="9" id="KW-1185">Reference proteome</keyword>
<feature type="domain" description="PKD" evidence="7">
    <location>
        <begin position="998"/>
        <end position="1068"/>
    </location>
</feature>
<keyword evidence="5" id="KW-0472">Membrane</keyword>
<keyword evidence="2" id="KW-0812">Transmembrane</keyword>
<dbReference type="PROSITE" id="PS50093">
    <property type="entry name" value="PKD"/>
    <property type="match status" value="3"/>
</dbReference>
<evidence type="ECO:0000256" key="1">
    <source>
        <dbReference type="ARBA" id="ARBA00004141"/>
    </source>
</evidence>
<dbReference type="Proteomes" id="UP000029736">
    <property type="component" value="Unassembled WGS sequence"/>
</dbReference>
<dbReference type="Gene3D" id="2.60.40.10">
    <property type="entry name" value="Immunoglobulins"/>
    <property type="match status" value="4"/>
</dbReference>
<dbReference type="Pfam" id="PF18911">
    <property type="entry name" value="PKD_4"/>
    <property type="match status" value="2"/>
</dbReference>
<dbReference type="GO" id="GO:0006816">
    <property type="term" value="P:calcium ion transport"/>
    <property type="evidence" value="ECO:0007669"/>
    <property type="project" value="TreeGrafter"/>
</dbReference>
<dbReference type="InterPro" id="IPR000601">
    <property type="entry name" value="PKD_dom"/>
</dbReference>
<feature type="signal peptide" evidence="6">
    <location>
        <begin position="1"/>
        <end position="24"/>
    </location>
</feature>
<evidence type="ECO:0000259" key="7">
    <source>
        <dbReference type="PROSITE" id="PS50093"/>
    </source>
</evidence>
<evidence type="ECO:0000256" key="2">
    <source>
        <dbReference type="ARBA" id="ARBA00022692"/>
    </source>
</evidence>
<comment type="subcellular location">
    <subcellularLocation>
        <location evidence="1">Membrane</location>
        <topology evidence="1">Multi-pass membrane protein</topology>
    </subcellularLocation>
</comment>
<evidence type="ECO:0000313" key="8">
    <source>
        <dbReference type="EMBL" id="KGE88571.1"/>
    </source>
</evidence>
<dbReference type="SUPFAM" id="SSF49299">
    <property type="entry name" value="PKD domain"/>
    <property type="match status" value="4"/>
</dbReference>
<keyword evidence="3" id="KW-0677">Repeat</keyword>
<dbReference type="PROSITE" id="PS51257">
    <property type="entry name" value="PROKAR_LIPOPROTEIN"/>
    <property type="match status" value="1"/>
</dbReference>
<dbReference type="PANTHER" id="PTHR46730">
    <property type="entry name" value="POLYCYSTIN-1"/>
    <property type="match status" value="1"/>
</dbReference>
<evidence type="ECO:0000313" key="9">
    <source>
        <dbReference type="Proteomes" id="UP000029736"/>
    </source>
</evidence>
<feature type="domain" description="PKD" evidence="7">
    <location>
        <begin position="238"/>
        <end position="277"/>
    </location>
</feature>
<dbReference type="InterPro" id="IPR022409">
    <property type="entry name" value="PKD/Chitinase_dom"/>
</dbReference>
<dbReference type="InterPro" id="IPR026341">
    <property type="entry name" value="T9SS_type_B"/>
</dbReference>
<dbReference type="Pfam" id="PF13585">
    <property type="entry name" value="CHU_C"/>
    <property type="match status" value="1"/>
</dbReference>
<evidence type="ECO:0000256" key="4">
    <source>
        <dbReference type="ARBA" id="ARBA00022989"/>
    </source>
</evidence>
<dbReference type="Pfam" id="PF19408">
    <property type="entry name" value="PKD_6"/>
    <property type="match status" value="2"/>
</dbReference>
<proteinExistence type="predicted"/>
<keyword evidence="6" id="KW-0732">Signal</keyword>
<evidence type="ECO:0000256" key="5">
    <source>
        <dbReference type="ARBA" id="ARBA00023136"/>
    </source>
</evidence>
<dbReference type="CDD" id="cd00146">
    <property type="entry name" value="PKD"/>
    <property type="match status" value="3"/>
</dbReference>
<dbReference type="RefSeq" id="WP_044218209.1">
    <property type="nucleotide sequence ID" value="NZ_JBKAGJ010000006.1"/>
</dbReference>
<dbReference type="SMART" id="SM00089">
    <property type="entry name" value="PKD"/>
    <property type="match status" value="3"/>
</dbReference>
<comment type="caution">
    <text evidence="8">The sequence shown here is derived from an EMBL/GenBank/DDBJ whole genome shotgun (WGS) entry which is preliminary data.</text>
</comment>
<reference evidence="8 9" key="1">
    <citation type="journal article" date="2014" name="Int. J. Syst. Evol. Microbiol.">
        <title>Phaeodactylibacter xiamenensis gen. nov., sp. nov., a member of the family Saprospiraceae isolated from the marine alga Phaeodactylum tricornutum.</title>
        <authorList>
            <person name="Chen Z.Jr."/>
            <person name="Lei X."/>
            <person name="Lai Q."/>
            <person name="Li Y."/>
            <person name="Zhang B."/>
            <person name="Zhang J."/>
            <person name="Zhang H."/>
            <person name="Yang L."/>
            <person name="Zheng W."/>
            <person name="Tian Y."/>
            <person name="Yu Z."/>
            <person name="Xu H.Jr."/>
            <person name="Zheng T."/>
        </authorList>
    </citation>
    <scope>NUCLEOTIDE SEQUENCE [LARGE SCALE GENOMIC DNA]</scope>
    <source>
        <strain evidence="8 9">KD52</strain>
    </source>
</reference>
<evidence type="ECO:0000256" key="3">
    <source>
        <dbReference type="ARBA" id="ARBA00022737"/>
    </source>
</evidence>
<dbReference type="STRING" id="1524460.IX84_07780"/>
<gene>
    <name evidence="8" type="ORF">IX84_07780</name>
</gene>
<evidence type="ECO:0000256" key="6">
    <source>
        <dbReference type="SAM" id="SignalP"/>
    </source>
</evidence>
<organism evidence="8 9">
    <name type="scientific">Phaeodactylibacter xiamenensis</name>
    <dbReference type="NCBI Taxonomy" id="1524460"/>
    <lineage>
        <taxon>Bacteria</taxon>
        <taxon>Pseudomonadati</taxon>
        <taxon>Bacteroidota</taxon>
        <taxon>Saprospiria</taxon>
        <taxon>Saprospirales</taxon>
        <taxon>Haliscomenobacteraceae</taxon>
        <taxon>Phaeodactylibacter</taxon>
    </lineage>
</organism>
<feature type="chain" id="PRO_5001948016" description="PKD domain-containing protein" evidence="6">
    <location>
        <begin position="25"/>
        <end position="1989"/>
    </location>
</feature>
<dbReference type="GO" id="GO:0005886">
    <property type="term" value="C:plasma membrane"/>
    <property type="evidence" value="ECO:0007669"/>
    <property type="project" value="TreeGrafter"/>
</dbReference>
<dbReference type="InterPro" id="IPR045829">
    <property type="entry name" value="PKD_6"/>
</dbReference>
<dbReference type="EMBL" id="JPOS01000018">
    <property type="protein sequence ID" value="KGE88571.1"/>
    <property type="molecule type" value="Genomic_DNA"/>
</dbReference>
<accession>A0A098S8Y6</accession>
<dbReference type="InterPro" id="IPR035986">
    <property type="entry name" value="PKD_dom_sf"/>
</dbReference>
<dbReference type="PANTHER" id="PTHR46730:SF4">
    <property type="entry name" value="POLYCYSTIC KIDNEY DISEASE PROTEIN 1-LIKE 1"/>
    <property type="match status" value="1"/>
</dbReference>
<dbReference type="InterPro" id="IPR013783">
    <property type="entry name" value="Ig-like_fold"/>
</dbReference>
<sequence length="1989" mass="211422">MKKKSIMLRVITLVLGLSACTLSAQTVFFEPSPFVCGLDCYVMYAEAEGLQQPLTYQWNTGENSNNITICQPGCYSVTITGESGISVDSTLCLDLVFDPFPTIQASPDCPASQEPILVDSNYVVCQQACVGSTIRYSSGISGLDSLSSSWSVFNENTGQPADYTTIEDNIIEVAWAQPGIYSIYQSGIVNEPPFFCDAQGYTCVNVVSPPESAVSSVPEAVEGTVTLCQSQPLYLEYTGEDADSLYWDFGNGVTATGGEVDYTYPEAGTYELMLIASRFCACNDTTLLTINVEETETPIVDCVGTVCEGMLGTYTAQSDCSTFLWSVSEGGIIVDGGGTADDYISVLWETGPEGTVELLTEDCPGTNCPVPATLVVPVISDQAEVEGPALVCPGSRAVYSIPAYEGVSFEWDVTNFGSIVSGQGTHEIEVEWLNTIPAPTQTVSVTFDNCYLGCGGSAELEVEIQPAFYLSGPIEVCPNTPATYDAIQANTGNPIPALWRLTDAANAVIWQSSGSTASVEIPMNVAPGFYLLTAEPGNANSSCTPEATRRVQVLSPPDPVDAIAGNTVICLGATTTYSATPVGDNVALEWTVNNGGTLTTRMGETINVTWGAAPPYELSVVQVNTVGPPCASSSVSLTAEAFDNLEISGDPNACFDGISTFTATDAEHLDYEWTIIPATAGTIVSESDESTVDILWHEVGNVQVQAAVCAETAVFDVEVHALPQPTVAAPAFFCPNEAAPVSAAPGFNSYTWYNTNDVAVATGMTPELAPGSYALVVTDEFGCEGTETFQIEPYPSSEVSISTPDPWIFCNLPPSTRLVAQASSAGFSYQWFQDGAPVGTDTPEYTATEFGIYTVGITDQNGCTFLSAPFEVEENCNDVICGNPPGPSCSGVDMGFEITDGAECETKLYTNQSGDMLPGTAYWRFFFRDGVQTDASNDENPTIEHQEVGYYRVVLSGSFPNPDDPGTTLTCRFSAVDSVEALADFHVAPACANSPTAFEDLSTFLPSSGIVGWSWDFGDPGSGADNTSTQVNPTHVFSATGDYLVTLTITTISGCTSSTTKTVSVVAPPPVAFNPPETNCASSPTAFVVPAGGFALYEWDFGDPGSGAANTSQRREAYHHYELPGTYEVTLSAANIEGCTQSFSQNVTISPNNLSGDITLDPIPPVCQGVEINAESPGGGISWQWSTGADTESLTLIEEGIYELTVTDANGCTYEPPAANVGITPAPLVDIRATDYDEYGQATAYYYESYSTCQGENVFLEVPNSELYPGYAYTWSTGQNGQAIEFSEDKDNLLDAGNYTFEVTAVDGATGCSAVAVLEVIVHPLPDVPVILADQPAPICEGTMATLSVDAPLPGLTYVWSTGETGTAIEVSEGGEYTVTATNAEGCTQVSEAFELLPGPDIARVPNGCYTRCRPDTICLPDIPNVASYQWYFNGSPVAPPEGTMPELIVEDAGDYYLEMVGTNGCVLQSDPLSLELFDGFGSFAGEVYFDVNDNGIIDAPDTLMSGIDILLLQNGSILDQSTSTQDGGYGFIDQPSNEDYTLAVDTANLEGFLEAVWVNTDTTLVGCDQVVVTDWLIRINCPTESDTTLTFSACEGSSITYNGVEIAAGSQDVFHFTNTDGCDSTVNVLVEELEVFTNAFDLSFCEGEILEHDGMALNEGLNEIILSSSAGCDSVLQIQVALLEPVTTEQSVQICDGETYFFHGEELLPGESGTVMLISEAGCDSIVNLSVELSPEVIADISTEAACPNEETGTLSVNLVSAPNPPYTYAIGQGSPQASPDFEGLSAGNYTVTITDGSGCETTFDGLVEAFESLAVMVRWDTLSCENPESIITVDITSGETPDLAFTWSDGSATLDRVIGTAGTYDLEIDNGCETFSESIMLAPPLMEGQNWMYVPNAFSPNGDNNNDVFRAFTSDEVAGVLDYRLRIFDRWGVQVFESTDPDSGWDGVMNGTLRNGGVFAWSIQAKVINCLQEEVAVERRGEVVLLR</sequence>
<dbReference type="OrthoDB" id="8913664at2"/>
<keyword evidence="4" id="KW-1133">Transmembrane helix</keyword>
<dbReference type="Gene3D" id="2.60.40.740">
    <property type="match status" value="1"/>
</dbReference>
<feature type="domain" description="PKD" evidence="7">
    <location>
        <begin position="1097"/>
        <end position="1149"/>
    </location>
</feature>
<dbReference type="NCBIfam" id="TIGR04131">
    <property type="entry name" value="Bac_Flav_CTERM"/>
    <property type="match status" value="1"/>
</dbReference>
<name>A0A098S8Y6_9BACT</name>
<dbReference type="GO" id="GO:0005261">
    <property type="term" value="F:monoatomic cation channel activity"/>
    <property type="evidence" value="ECO:0007669"/>
    <property type="project" value="TreeGrafter"/>
</dbReference>
<protein>
    <recommendedName>
        <fullName evidence="7">PKD domain-containing protein</fullName>
    </recommendedName>
</protein>